<dbReference type="Gene3D" id="3.40.50.1010">
    <property type="entry name" value="5'-nuclease"/>
    <property type="match status" value="1"/>
</dbReference>
<sequence length="136" mass="14982">MKNILIDTNGYIAFKKGVPEAVEIIKLADNIGFSVVVLGELLAGFVCGGRETTNRTELGDFLSSPRVCVYSPDDGTAEFYARIFKQLKQDGRPIPTNDLWIAATALQRGYGVFTYDRHFTAIKNLITISSSGQLYP</sequence>
<dbReference type="Pfam" id="PF01850">
    <property type="entry name" value="PIN"/>
    <property type="match status" value="1"/>
</dbReference>
<organism evidence="9">
    <name type="scientific">hydrothermal vent metagenome</name>
    <dbReference type="NCBI Taxonomy" id="652676"/>
    <lineage>
        <taxon>unclassified sequences</taxon>
        <taxon>metagenomes</taxon>
        <taxon>ecological metagenomes</taxon>
    </lineage>
</organism>
<keyword evidence="2" id="KW-1277">Toxin-antitoxin system</keyword>
<dbReference type="SUPFAM" id="SSF88723">
    <property type="entry name" value="PIN domain-like"/>
    <property type="match status" value="1"/>
</dbReference>
<evidence type="ECO:0000256" key="5">
    <source>
        <dbReference type="ARBA" id="ARBA00022801"/>
    </source>
</evidence>
<accession>A0A3B1BJM0</accession>
<evidence type="ECO:0000256" key="7">
    <source>
        <dbReference type="ARBA" id="ARBA00038093"/>
    </source>
</evidence>
<dbReference type="PANTHER" id="PTHR33653:SF1">
    <property type="entry name" value="RIBONUCLEASE VAPC2"/>
    <property type="match status" value="1"/>
</dbReference>
<dbReference type="InterPro" id="IPR002716">
    <property type="entry name" value="PIN_dom"/>
</dbReference>
<dbReference type="PANTHER" id="PTHR33653">
    <property type="entry name" value="RIBONUCLEASE VAPC2"/>
    <property type="match status" value="1"/>
</dbReference>
<dbReference type="GO" id="GO:0046872">
    <property type="term" value="F:metal ion binding"/>
    <property type="evidence" value="ECO:0007669"/>
    <property type="project" value="UniProtKB-KW"/>
</dbReference>
<evidence type="ECO:0000259" key="8">
    <source>
        <dbReference type="Pfam" id="PF01850"/>
    </source>
</evidence>
<evidence type="ECO:0000256" key="3">
    <source>
        <dbReference type="ARBA" id="ARBA00022722"/>
    </source>
</evidence>
<dbReference type="InterPro" id="IPR029060">
    <property type="entry name" value="PIN-like_dom_sf"/>
</dbReference>
<gene>
    <name evidence="9" type="ORF">MNBD_GAMMA26-2039</name>
</gene>
<dbReference type="CDD" id="cd18753">
    <property type="entry name" value="PIN_VapC4-5_FitB-like"/>
    <property type="match status" value="1"/>
</dbReference>
<dbReference type="InterPro" id="IPR022907">
    <property type="entry name" value="VapC_family"/>
</dbReference>
<evidence type="ECO:0000256" key="1">
    <source>
        <dbReference type="ARBA" id="ARBA00001946"/>
    </source>
</evidence>
<comment type="cofactor">
    <cofactor evidence="1">
        <name>Mg(2+)</name>
        <dbReference type="ChEBI" id="CHEBI:18420"/>
    </cofactor>
</comment>
<name>A0A3B1BJM0_9ZZZZ</name>
<keyword evidence="6" id="KW-0460">Magnesium</keyword>
<dbReference type="AlphaFoldDB" id="A0A3B1BJM0"/>
<dbReference type="HAMAP" id="MF_00265">
    <property type="entry name" value="VapC_Nob1"/>
    <property type="match status" value="1"/>
</dbReference>
<keyword evidence="5" id="KW-0378">Hydrolase</keyword>
<dbReference type="GO" id="GO:0004540">
    <property type="term" value="F:RNA nuclease activity"/>
    <property type="evidence" value="ECO:0007669"/>
    <property type="project" value="InterPro"/>
</dbReference>
<dbReference type="GO" id="GO:0016787">
    <property type="term" value="F:hydrolase activity"/>
    <property type="evidence" value="ECO:0007669"/>
    <property type="project" value="UniProtKB-KW"/>
</dbReference>
<feature type="domain" description="PIN" evidence="8">
    <location>
        <begin position="4"/>
        <end position="123"/>
    </location>
</feature>
<evidence type="ECO:0000256" key="2">
    <source>
        <dbReference type="ARBA" id="ARBA00022649"/>
    </source>
</evidence>
<proteinExistence type="inferred from homology"/>
<evidence type="ECO:0000256" key="6">
    <source>
        <dbReference type="ARBA" id="ARBA00022842"/>
    </source>
</evidence>
<evidence type="ECO:0000256" key="4">
    <source>
        <dbReference type="ARBA" id="ARBA00022723"/>
    </source>
</evidence>
<keyword evidence="4" id="KW-0479">Metal-binding</keyword>
<evidence type="ECO:0000313" key="9">
    <source>
        <dbReference type="EMBL" id="VAX10780.1"/>
    </source>
</evidence>
<dbReference type="InterPro" id="IPR050556">
    <property type="entry name" value="Type_II_TA_system_RNase"/>
</dbReference>
<comment type="similarity">
    <text evidence="7">Belongs to the PINc/VapC protein family.</text>
</comment>
<keyword evidence="3" id="KW-0540">Nuclease</keyword>
<reference evidence="9" key="1">
    <citation type="submission" date="2018-06" db="EMBL/GenBank/DDBJ databases">
        <authorList>
            <person name="Zhirakovskaya E."/>
        </authorList>
    </citation>
    <scope>NUCLEOTIDE SEQUENCE</scope>
</reference>
<protein>
    <recommendedName>
        <fullName evidence="8">PIN domain-containing protein</fullName>
    </recommendedName>
</protein>
<dbReference type="EMBL" id="UOFX01000077">
    <property type="protein sequence ID" value="VAX10780.1"/>
    <property type="molecule type" value="Genomic_DNA"/>
</dbReference>